<dbReference type="Gene3D" id="3.40.5.60">
    <property type="match status" value="1"/>
</dbReference>
<dbReference type="InterPro" id="IPR031633">
    <property type="entry name" value="SLD5_C"/>
</dbReference>
<dbReference type="CDD" id="cd11711">
    <property type="entry name" value="GINS_A_Sld5"/>
    <property type="match status" value="1"/>
</dbReference>
<keyword evidence="4" id="KW-0235">DNA replication</keyword>
<dbReference type="Proteomes" id="UP001161017">
    <property type="component" value="Unassembled WGS sequence"/>
</dbReference>
<feature type="domain" description="GINS subunit" evidence="6">
    <location>
        <begin position="4"/>
        <end position="83"/>
    </location>
</feature>
<sequence length="163" mass="18187">IEVVEDQTGSPDPKANFRLIIIQTELERFKYLVRSFLRTRIAKIDAYLLHYTSSPEARAHLSAAELQYASTHVTLLHQHYHSSFLSQFPASLRNLDDKAAGGISMIDSPDMGKAVFARALRDMDGEVEVPGTDIRLAMERGAVVVARWSAVKDLVVNGFCELL</sequence>
<feature type="domain" description="DNA replication complex GINS protein SLD5 C-terminal" evidence="7">
    <location>
        <begin position="109"/>
        <end position="163"/>
    </location>
</feature>
<dbReference type="CDD" id="cd21692">
    <property type="entry name" value="GINS_B_Sld5"/>
    <property type="match status" value="1"/>
</dbReference>
<evidence type="ECO:0000259" key="6">
    <source>
        <dbReference type="Pfam" id="PF05916"/>
    </source>
</evidence>
<accession>A0AA43TVW6</accession>
<gene>
    <name evidence="8" type="primary">SLD5</name>
    <name evidence="8" type="ORF">OHK93_001068</name>
</gene>
<name>A0AA43TVW6_9LECA</name>
<dbReference type="PANTHER" id="PTHR21206">
    <property type="entry name" value="SLD5 PROTEIN"/>
    <property type="match status" value="1"/>
</dbReference>
<comment type="subcellular location">
    <subcellularLocation>
        <location evidence="1">Nucleus</location>
    </subcellularLocation>
</comment>
<dbReference type="GO" id="GO:0000727">
    <property type="term" value="P:double-strand break repair via break-induced replication"/>
    <property type="evidence" value="ECO:0007669"/>
    <property type="project" value="TreeGrafter"/>
</dbReference>
<evidence type="ECO:0000313" key="9">
    <source>
        <dbReference type="Proteomes" id="UP001161017"/>
    </source>
</evidence>
<protein>
    <recommendedName>
        <fullName evidence="3">DNA replication complex GINS protein SLD5</fullName>
    </recommendedName>
</protein>
<dbReference type="GO" id="GO:0006261">
    <property type="term" value="P:DNA-templated DNA replication"/>
    <property type="evidence" value="ECO:0007669"/>
    <property type="project" value="InterPro"/>
</dbReference>
<reference evidence="8" key="1">
    <citation type="journal article" date="2023" name="Genome Biol. Evol.">
        <title>First Whole Genome Sequence and Flow Cytometry Genome Size Data for the Lichen-Forming Fungus Ramalina farinacea (Ascomycota).</title>
        <authorList>
            <person name="Llewellyn T."/>
            <person name="Mian S."/>
            <person name="Hill R."/>
            <person name="Leitch I.J."/>
            <person name="Gaya E."/>
        </authorList>
    </citation>
    <scope>NUCLEOTIDE SEQUENCE</scope>
    <source>
        <strain evidence="8">LIQ254RAFAR</strain>
    </source>
</reference>
<evidence type="ECO:0000259" key="7">
    <source>
        <dbReference type="Pfam" id="PF16922"/>
    </source>
</evidence>
<evidence type="ECO:0000256" key="1">
    <source>
        <dbReference type="ARBA" id="ARBA00004123"/>
    </source>
</evidence>
<dbReference type="Pfam" id="PF16922">
    <property type="entry name" value="SLD5_C"/>
    <property type="match status" value="1"/>
</dbReference>
<comment type="similarity">
    <text evidence="2">Belongs to the GINS4/SLD5 family.</text>
</comment>
<organism evidence="8 9">
    <name type="scientific">Ramalina farinacea</name>
    <dbReference type="NCBI Taxonomy" id="258253"/>
    <lineage>
        <taxon>Eukaryota</taxon>
        <taxon>Fungi</taxon>
        <taxon>Dikarya</taxon>
        <taxon>Ascomycota</taxon>
        <taxon>Pezizomycotina</taxon>
        <taxon>Lecanoromycetes</taxon>
        <taxon>OSLEUM clade</taxon>
        <taxon>Lecanoromycetidae</taxon>
        <taxon>Lecanorales</taxon>
        <taxon>Lecanorineae</taxon>
        <taxon>Ramalinaceae</taxon>
        <taxon>Ramalina</taxon>
    </lineage>
</organism>
<dbReference type="GO" id="GO:0000811">
    <property type="term" value="C:GINS complex"/>
    <property type="evidence" value="ECO:0007669"/>
    <property type="project" value="TreeGrafter"/>
</dbReference>
<dbReference type="SUPFAM" id="SSF158573">
    <property type="entry name" value="GINS helical bundle-like"/>
    <property type="match status" value="1"/>
</dbReference>
<proteinExistence type="inferred from homology"/>
<dbReference type="PANTHER" id="PTHR21206:SF0">
    <property type="entry name" value="DNA REPLICATION COMPLEX GINS PROTEIN SLD5"/>
    <property type="match status" value="1"/>
</dbReference>
<evidence type="ECO:0000313" key="8">
    <source>
        <dbReference type="EMBL" id="MDI1489869.1"/>
    </source>
</evidence>
<keyword evidence="5" id="KW-0539">Nucleus</keyword>
<dbReference type="InterPro" id="IPR036224">
    <property type="entry name" value="GINS_bundle-like_dom_sf"/>
</dbReference>
<dbReference type="InterPro" id="IPR008591">
    <property type="entry name" value="GINS_Sld5"/>
</dbReference>
<dbReference type="SUPFAM" id="SSF160059">
    <property type="entry name" value="PriA/YqbF domain"/>
    <property type="match status" value="1"/>
</dbReference>
<dbReference type="AlphaFoldDB" id="A0AA43TVW6"/>
<dbReference type="InterPro" id="IPR038749">
    <property type="entry name" value="Sld5_GINS_A"/>
</dbReference>
<keyword evidence="9" id="KW-1185">Reference proteome</keyword>
<comment type="caution">
    <text evidence="8">The sequence shown here is derived from an EMBL/GenBank/DDBJ whole genome shotgun (WGS) entry which is preliminary data.</text>
</comment>
<dbReference type="PIRSF" id="PIRSF007764">
    <property type="entry name" value="Sld5"/>
    <property type="match status" value="1"/>
</dbReference>
<dbReference type="InterPro" id="IPR021151">
    <property type="entry name" value="GINS_A"/>
</dbReference>
<evidence type="ECO:0000256" key="4">
    <source>
        <dbReference type="ARBA" id="ARBA00022705"/>
    </source>
</evidence>
<evidence type="ECO:0000256" key="5">
    <source>
        <dbReference type="ARBA" id="ARBA00023242"/>
    </source>
</evidence>
<dbReference type="EMBL" id="JAPUFD010000010">
    <property type="protein sequence ID" value="MDI1489869.1"/>
    <property type="molecule type" value="Genomic_DNA"/>
</dbReference>
<dbReference type="Pfam" id="PF05916">
    <property type="entry name" value="Sld5"/>
    <property type="match status" value="1"/>
</dbReference>
<evidence type="ECO:0000256" key="2">
    <source>
        <dbReference type="ARBA" id="ARBA00008187"/>
    </source>
</evidence>
<dbReference type="Gene3D" id="1.20.58.1030">
    <property type="match status" value="1"/>
</dbReference>
<evidence type="ECO:0000256" key="3">
    <source>
        <dbReference type="ARBA" id="ARBA00014804"/>
    </source>
</evidence>
<feature type="non-terminal residue" evidence="8">
    <location>
        <position position="1"/>
    </location>
</feature>